<reference evidence="1" key="1">
    <citation type="submission" date="2022-07" db="EMBL/GenBank/DDBJ databases">
        <title>Phylogenomic reconstructions and comparative analyses of Kickxellomycotina fungi.</title>
        <authorList>
            <person name="Reynolds N.K."/>
            <person name="Stajich J.E."/>
            <person name="Barry K."/>
            <person name="Grigoriev I.V."/>
            <person name="Crous P."/>
            <person name="Smith M.E."/>
        </authorList>
    </citation>
    <scope>NUCLEOTIDE SEQUENCE</scope>
    <source>
        <strain evidence="1">BCRC 34780</strain>
    </source>
</reference>
<dbReference type="EMBL" id="JANBUN010001708">
    <property type="protein sequence ID" value="KAJ2797018.1"/>
    <property type="molecule type" value="Genomic_DNA"/>
</dbReference>
<dbReference type="Proteomes" id="UP001140087">
    <property type="component" value="Unassembled WGS sequence"/>
</dbReference>
<keyword evidence="2" id="KW-1185">Reference proteome</keyword>
<evidence type="ECO:0000313" key="1">
    <source>
        <dbReference type="EMBL" id="KAJ2797018.1"/>
    </source>
</evidence>
<evidence type="ECO:0000313" key="2">
    <source>
        <dbReference type="Proteomes" id="UP001140087"/>
    </source>
</evidence>
<name>A0ACC1KXV2_9FUNG</name>
<comment type="caution">
    <text evidence="1">The sequence shown here is derived from an EMBL/GenBank/DDBJ whole genome shotgun (WGS) entry which is preliminary data.</text>
</comment>
<proteinExistence type="predicted"/>
<sequence length="444" mass="49463">MITPRFSVRQDEAHVYITIHAPHVRAQSVEFDVDDDQFKFFASPYYLRLTFPGRVAEDDGSSASFDAASGDISVVLSKQTPGESFANLDLLSSLLATRQEREAAESGSGAAPPKRPVIEEIGAVESTADGVDSILEQARADEDFDWELPQSLGAEEGERLLVGTEKYGFNQQYSGYLAHVHNTANEVNEVADPENMSGEERRRGRTACEDAKFDAEYYMADYLYDDEIQLLVQSTSQFAVALQRQRRAADSGDQEETVVGAEAGFSDAETKQMADLPRKAHLISDKRAIYLGLVDLLFAYALELRINQGESTVESAWTVGAVSATLSNLEQFDSLRTAAVACFRRGLAYPLYRNWELCEKALNDVYAICRLGRRAILKALLAMKRLFDAHDIYYIYSKLYIDDYCVWLQTGASDKAIRSLAHKLHGLEVAKSEIGWDLDGHEDL</sequence>
<accession>A0ACC1KXV2</accession>
<gene>
    <name evidence="1" type="ORF">H4R21_004487</name>
</gene>
<feature type="non-terminal residue" evidence="1">
    <location>
        <position position="444"/>
    </location>
</feature>
<organism evidence="1 2">
    <name type="scientific">Coemansia helicoidea</name>
    <dbReference type="NCBI Taxonomy" id="1286919"/>
    <lineage>
        <taxon>Eukaryota</taxon>
        <taxon>Fungi</taxon>
        <taxon>Fungi incertae sedis</taxon>
        <taxon>Zoopagomycota</taxon>
        <taxon>Kickxellomycotina</taxon>
        <taxon>Kickxellomycetes</taxon>
        <taxon>Kickxellales</taxon>
        <taxon>Kickxellaceae</taxon>
        <taxon>Coemansia</taxon>
    </lineage>
</organism>
<protein>
    <submittedName>
        <fullName evidence="1">Uncharacterized protein</fullName>
    </submittedName>
</protein>